<dbReference type="InterPro" id="IPR020635">
    <property type="entry name" value="Tyr_kinase_cat_dom"/>
</dbReference>
<dbReference type="EC" id="2.7.10.1" evidence="2"/>
<keyword evidence="5 14" id="KW-0547">Nucleotide-binding</keyword>
<evidence type="ECO:0000256" key="15">
    <source>
        <dbReference type="SAM" id="Phobius"/>
    </source>
</evidence>
<dbReference type="Pfam" id="PF01833">
    <property type="entry name" value="TIG"/>
    <property type="match status" value="2"/>
</dbReference>
<dbReference type="Gene3D" id="3.30.200.20">
    <property type="entry name" value="Phosphorylase Kinase, domain 1"/>
    <property type="match status" value="1"/>
</dbReference>
<dbReference type="SUPFAM" id="SSF56112">
    <property type="entry name" value="Protein kinase-like (PK-like)"/>
    <property type="match status" value="1"/>
</dbReference>
<dbReference type="GO" id="GO:0005524">
    <property type="term" value="F:ATP binding"/>
    <property type="evidence" value="ECO:0007669"/>
    <property type="project" value="UniProtKB-UniRule"/>
</dbReference>
<dbReference type="GO" id="GO:0007169">
    <property type="term" value="P:cell surface receptor protein tyrosine kinase signaling pathway"/>
    <property type="evidence" value="ECO:0007669"/>
    <property type="project" value="TreeGrafter"/>
</dbReference>
<evidence type="ECO:0000256" key="14">
    <source>
        <dbReference type="PROSITE-ProRule" id="PRU10141"/>
    </source>
</evidence>
<dbReference type="PROSITE" id="PS50011">
    <property type="entry name" value="PROTEIN_KINASE_DOM"/>
    <property type="match status" value="1"/>
</dbReference>
<dbReference type="STRING" id="418985.A0A1V9XRM9"/>
<dbReference type="GO" id="GO:0016477">
    <property type="term" value="P:cell migration"/>
    <property type="evidence" value="ECO:0007669"/>
    <property type="project" value="TreeGrafter"/>
</dbReference>
<feature type="binding site" evidence="14">
    <location>
        <position position="686"/>
    </location>
    <ligand>
        <name>ATP</name>
        <dbReference type="ChEBI" id="CHEBI:30616"/>
    </ligand>
</feature>
<dbReference type="InterPro" id="IPR017441">
    <property type="entry name" value="Protein_kinase_ATP_BS"/>
</dbReference>
<dbReference type="OrthoDB" id="6417648at2759"/>
<dbReference type="InterPro" id="IPR001245">
    <property type="entry name" value="Ser-Thr/Tyr_kinase_cat_dom"/>
</dbReference>
<feature type="transmembrane region" description="Helical" evidence="15">
    <location>
        <begin position="572"/>
        <end position="597"/>
    </location>
</feature>
<keyword evidence="4 15" id="KW-0812">Transmembrane</keyword>
<dbReference type="GO" id="GO:0007399">
    <property type="term" value="P:nervous system development"/>
    <property type="evidence" value="ECO:0007669"/>
    <property type="project" value="TreeGrafter"/>
</dbReference>
<dbReference type="PANTHER" id="PTHR24416:SF564">
    <property type="entry name" value="MACROPHAGE-STIMULATING PROTEIN RECEPTOR"/>
    <property type="match status" value="1"/>
</dbReference>
<name>A0A1V9XRM9_9ACAR</name>
<accession>A0A1V9XRM9</accession>
<evidence type="ECO:0000256" key="12">
    <source>
        <dbReference type="ARBA" id="ARBA00023180"/>
    </source>
</evidence>
<keyword evidence="7 14" id="KW-0067">ATP-binding</keyword>
<dbReference type="PRINTS" id="PR00109">
    <property type="entry name" value="TYRKINASE"/>
</dbReference>
<dbReference type="Proteomes" id="UP000192247">
    <property type="component" value="Unassembled WGS sequence"/>
</dbReference>
<dbReference type="FunFam" id="1.10.510.10:FF:000554">
    <property type="entry name" value="Predicted protein"/>
    <property type="match status" value="1"/>
</dbReference>
<dbReference type="PROSITE" id="PS00107">
    <property type="entry name" value="PROTEIN_KINASE_ATP"/>
    <property type="match status" value="1"/>
</dbReference>
<dbReference type="CDD" id="cd00192">
    <property type="entry name" value="PTKc"/>
    <property type="match status" value="1"/>
</dbReference>
<dbReference type="InterPro" id="IPR000719">
    <property type="entry name" value="Prot_kinase_dom"/>
</dbReference>
<dbReference type="GO" id="GO:0005886">
    <property type="term" value="C:plasma membrane"/>
    <property type="evidence" value="ECO:0007669"/>
    <property type="project" value="TreeGrafter"/>
</dbReference>
<evidence type="ECO:0000256" key="2">
    <source>
        <dbReference type="ARBA" id="ARBA00011902"/>
    </source>
</evidence>
<feature type="non-terminal residue" evidence="17">
    <location>
        <position position="1"/>
    </location>
</feature>
<dbReference type="InterPro" id="IPR013783">
    <property type="entry name" value="Ig-like_fold"/>
</dbReference>
<comment type="subcellular location">
    <subcellularLocation>
        <location evidence="1">Membrane</location>
        <topology evidence="1">Single-pass membrane protein</topology>
    </subcellularLocation>
</comment>
<evidence type="ECO:0000313" key="17">
    <source>
        <dbReference type="EMBL" id="OQR76145.1"/>
    </source>
</evidence>
<evidence type="ECO:0000256" key="6">
    <source>
        <dbReference type="ARBA" id="ARBA00022777"/>
    </source>
</evidence>
<dbReference type="Gene3D" id="1.10.510.10">
    <property type="entry name" value="Transferase(Phosphotransferase) domain 1"/>
    <property type="match status" value="1"/>
</dbReference>
<evidence type="ECO:0000256" key="13">
    <source>
        <dbReference type="ARBA" id="ARBA00051243"/>
    </source>
</evidence>
<evidence type="ECO:0000256" key="5">
    <source>
        <dbReference type="ARBA" id="ARBA00022741"/>
    </source>
</evidence>
<organism evidence="17 18">
    <name type="scientific">Tropilaelaps mercedesae</name>
    <dbReference type="NCBI Taxonomy" id="418985"/>
    <lineage>
        <taxon>Eukaryota</taxon>
        <taxon>Metazoa</taxon>
        <taxon>Ecdysozoa</taxon>
        <taxon>Arthropoda</taxon>
        <taxon>Chelicerata</taxon>
        <taxon>Arachnida</taxon>
        <taxon>Acari</taxon>
        <taxon>Parasitiformes</taxon>
        <taxon>Mesostigmata</taxon>
        <taxon>Gamasina</taxon>
        <taxon>Dermanyssoidea</taxon>
        <taxon>Laelapidae</taxon>
        <taxon>Tropilaelaps</taxon>
    </lineage>
</organism>
<keyword evidence="8 15" id="KW-1133">Transmembrane helix</keyword>
<evidence type="ECO:0000259" key="16">
    <source>
        <dbReference type="PROSITE" id="PS50011"/>
    </source>
</evidence>
<evidence type="ECO:0000256" key="4">
    <source>
        <dbReference type="ARBA" id="ARBA00022692"/>
    </source>
</evidence>
<evidence type="ECO:0000256" key="11">
    <source>
        <dbReference type="ARBA" id="ARBA00023170"/>
    </source>
</evidence>
<dbReference type="AlphaFoldDB" id="A0A1V9XRM9"/>
<keyword evidence="6" id="KW-0418">Kinase</keyword>
<comment type="catalytic activity">
    <reaction evidence="13">
        <text>L-tyrosyl-[protein] + ATP = O-phospho-L-tyrosyl-[protein] + ADP + H(+)</text>
        <dbReference type="Rhea" id="RHEA:10596"/>
        <dbReference type="Rhea" id="RHEA-COMP:10136"/>
        <dbReference type="Rhea" id="RHEA-COMP:20101"/>
        <dbReference type="ChEBI" id="CHEBI:15378"/>
        <dbReference type="ChEBI" id="CHEBI:30616"/>
        <dbReference type="ChEBI" id="CHEBI:46858"/>
        <dbReference type="ChEBI" id="CHEBI:61978"/>
        <dbReference type="ChEBI" id="CHEBI:456216"/>
        <dbReference type="EC" id="2.7.10.1"/>
    </reaction>
</comment>
<keyword evidence="10" id="KW-0829">Tyrosine-protein kinase</keyword>
<dbReference type="CDD" id="cd00603">
    <property type="entry name" value="IPT_PCSR"/>
    <property type="match status" value="2"/>
</dbReference>
<evidence type="ECO:0000256" key="8">
    <source>
        <dbReference type="ARBA" id="ARBA00022989"/>
    </source>
</evidence>
<evidence type="ECO:0000256" key="10">
    <source>
        <dbReference type="ARBA" id="ARBA00023137"/>
    </source>
</evidence>
<keyword evidence="18" id="KW-1185">Reference proteome</keyword>
<dbReference type="EMBL" id="MNPL01005250">
    <property type="protein sequence ID" value="OQR76145.1"/>
    <property type="molecule type" value="Genomic_DNA"/>
</dbReference>
<dbReference type="SMART" id="SM00219">
    <property type="entry name" value="TyrKc"/>
    <property type="match status" value="1"/>
</dbReference>
<keyword evidence="3" id="KW-0808">Transferase</keyword>
<dbReference type="Gene3D" id="2.60.40.10">
    <property type="entry name" value="Immunoglobulins"/>
    <property type="match status" value="2"/>
</dbReference>
<comment type="caution">
    <text evidence="17">The sequence shown here is derived from an EMBL/GenBank/DDBJ whole genome shotgun (WGS) entry which is preliminary data.</text>
</comment>
<gene>
    <name evidence="17" type="ORF">BIW11_00638</name>
</gene>
<dbReference type="InterPro" id="IPR014756">
    <property type="entry name" value="Ig_E-set"/>
</dbReference>
<reference evidence="17 18" key="1">
    <citation type="journal article" date="2017" name="Gigascience">
        <title>Draft genome of the honey bee ectoparasitic mite, Tropilaelaps mercedesae, is shaped by the parasitic life history.</title>
        <authorList>
            <person name="Dong X."/>
            <person name="Armstrong S.D."/>
            <person name="Xia D."/>
            <person name="Makepeace B.L."/>
            <person name="Darby A.C."/>
            <person name="Kadowaki T."/>
        </authorList>
    </citation>
    <scope>NUCLEOTIDE SEQUENCE [LARGE SCALE GENOMIC DNA]</scope>
    <source>
        <strain evidence="17">Wuxi-XJTLU</strain>
    </source>
</reference>
<proteinExistence type="predicted"/>
<evidence type="ECO:0000256" key="7">
    <source>
        <dbReference type="ARBA" id="ARBA00022840"/>
    </source>
</evidence>
<keyword evidence="12" id="KW-0325">Glycoprotein</keyword>
<dbReference type="InterPro" id="IPR050122">
    <property type="entry name" value="RTK"/>
</dbReference>
<dbReference type="PROSITE" id="PS00109">
    <property type="entry name" value="PROTEIN_KINASE_TYR"/>
    <property type="match status" value="1"/>
</dbReference>
<keyword evidence="11 17" id="KW-0675">Receptor</keyword>
<dbReference type="InterPro" id="IPR011009">
    <property type="entry name" value="Kinase-like_dom_sf"/>
</dbReference>
<feature type="domain" description="Protein kinase" evidence="16">
    <location>
        <begin position="653"/>
        <end position="918"/>
    </location>
</feature>
<evidence type="ECO:0000313" key="18">
    <source>
        <dbReference type="Proteomes" id="UP000192247"/>
    </source>
</evidence>
<dbReference type="InParanoid" id="A0A1V9XRM9"/>
<protein>
    <recommendedName>
        <fullName evidence="2">receptor protein-tyrosine kinase</fullName>
        <ecNumber evidence="2">2.7.10.1</ecNumber>
    </recommendedName>
</protein>
<dbReference type="SUPFAM" id="SSF81296">
    <property type="entry name" value="E set domains"/>
    <property type="match status" value="2"/>
</dbReference>
<evidence type="ECO:0000256" key="3">
    <source>
        <dbReference type="ARBA" id="ARBA00022679"/>
    </source>
</evidence>
<dbReference type="GO" id="GO:0004714">
    <property type="term" value="F:transmembrane receptor protein tyrosine kinase activity"/>
    <property type="evidence" value="ECO:0007669"/>
    <property type="project" value="UniProtKB-EC"/>
</dbReference>
<dbReference type="Pfam" id="PF07714">
    <property type="entry name" value="PK_Tyr_Ser-Thr"/>
    <property type="match status" value="1"/>
</dbReference>
<sequence>DVIFATQPKSPPDVTYIYKGTRTETPVVGALTTFELENHKHINDHFYVWIADHFGQIHRVLCDDKFTVHLLTLNTDVLDNSRLDTAATRSGDNKKCDNCIIRGSAESNGRIHFIKGRDIVEIDTNDTCAFYLNCGDCLNPRQATNDIVKCKWENGRCIAGESMDYCLPFVDVQKSGPFEGPDKGGQLLTLNGFDFGSAPANPWVKIGEQFCVIKVWSNSVIKCVVQGGDSREIKKVSLSFSDLKTDERRRRYRISTNGGMEIATYQYYPVEFHGVFPSYGPIAGGTHLKLFGLNIGSNNSESRYQLLGKSQDGEQVICDTFTMNSRSELACKTKQFGGAGPQSLNLFLEIGTTSYAASGSSEGSAELFVYRRNPLDIILAAASKLQVFFRGGRDNGIIFHGQNLDAAVDPRLEVVPFGYSVIVGTCSPNRTTIVCKAPSLIHQLGDDKSLNQPIHANMRLRMDNFVYEEKFRILTYHPNSTVNLANLDKAIIDPNGGTRVVIPGKNLSPLDKGDVTVLVYGMPCDISDITDTTIVCAAQLDPGTYEVEIAGVSDRTFRGSLVVLGNSTGMDWSVTIAIVLLLLALLITAVLVSFYYLRMRPKIEKNEPVVAFTPENDGYLHPDNERLLSTIPPDPEIIQQLSDWGLLMDFSCIQVGALIGKGQFGCVYRGVLKRDKMSEEEAVAVKTLQQRGYTTNDANVFLKEALRMKDFNHPNVLCLIGVSFDNNNSTDPMIIVPYMANGDLLAYIRNQDNTPTVKDLITFGANIAQGMSYLATQKFIHRDLAARNCMVGEDMIVRVADFGLSRDVYETSYYSSDNAKMKLPVKWMALESLIGGHYSHKSDVWSFGIVLWELMTRGCQPYPSVDNWEVHLWLKQGRRMLQPAYCPDALYKIMLQCWHEDPQERPTFAQLVKDVPNVIHTIEMATRNTVPQYVNA</sequence>
<evidence type="ECO:0000256" key="9">
    <source>
        <dbReference type="ARBA" id="ARBA00023136"/>
    </source>
</evidence>
<dbReference type="GO" id="GO:0043235">
    <property type="term" value="C:receptor complex"/>
    <property type="evidence" value="ECO:0007669"/>
    <property type="project" value="TreeGrafter"/>
</dbReference>
<dbReference type="PANTHER" id="PTHR24416">
    <property type="entry name" value="TYROSINE-PROTEIN KINASE RECEPTOR"/>
    <property type="match status" value="1"/>
</dbReference>
<dbReference type="InterPro" id="IPR008266">
    <property type="entry name" value="Tyr_kinase_AS"/>
</dbReference>
<keyword evidence="9 15" id="KW-0472">Membrane</keyword>
<evidence type="ECO:0000256" key="1">
    <source>
        <dbReference type="ARBA" id="ARBA00004167"/>
    </source>
</evidence>
<dbReference type="InterPro" id="IPR002909">
    <property type="entry name" value="IPT_dom"/>
</dbReference>